<dbReference type="Proteomes" id="UP000241645">
    <property type="component" value="Unassembled WGS sequence"/>
</dbReference>
<name>A0ABX5FGX3_9BACL</name>
<dbReference type="RefSeq" id="WP_106836706.1">
    <property type="nucleotide sequence ID" value="NZ_JARMEW010000048.1"/>
</dbReference>
<dbReference type="EMBL" id="PXZO01000069">
    <property type="protein sequence ID" value="PSK02345.1"/>
    <property type="molecule type" value="Genomic_DNA"/>
</dbReference>
<gene>
    <name evidence="1" type="ORF">C7R92_30335</name>
</gene>
<comment type="caution">
    <text evidence="1">The sequence shown here is derived from an EMBL/GenBank/DDBJ whole genome shotgun (WGS) entry which is preliminary data.</text>
</comment>
<proteinExistence type="predicted"/>
<organism evidence="1 2">
    <name type="scientific">Brevibacillus porteri</name>
    <dbReference type="NCBI Taxonomy" id="2126350"/>
    <lineage>
        <taxon>Bacteria</taxon>
        <taxon>Bacillati</taxon>
        <taxon>Bacillota</taxon>
        <taxon>Bacilli</taxon>
        <taxon>Bacillales</taxon>
        <taxon>Paenibacillaceae</taxon>
        <taxon>Brevibacillus</taxon>
    </lineage>
</organism>
<evidence type="ECO:0000313" key="2">
    <source>
        <dbReference type="Proteomes" id="UP000241645"/>
    </source>
</evidence>
<reference evidence="1 2" key="1">
    <citation type="submission" date="2018-03" db="EMBL/GenBank/DDBJ databases">
        <title>Brevisbacillus phylogenomics.</title>
        <authorList>
            <person name="Dunlap C."/>
        </authorList>
    </citation>
    <scope>NUCLEOTIDE SEQUENCE [LARGE SCALE GENOMIC DNA]</scope>
    <source>
        <strain evidence="1 2">NRRL B-41110</strain>
    </source>
</reference>
<accession>A0ABX5FGX3</accession>
<dbReference type="GeneID" id="95754372"/>
<sequence length="91" mass="10231">MDGLCCPSCGCGKLFHYSGAIGVYECTLCGSNVDQHDLIPTEQFMEMDMSVEEIKELIDIKLDMMLLFPEDKAALIDDIKKLRSRLIEIAK</sequence>
<evidence type="ECO:0000313" key="1">
    <source>
        <dbReference type="EMBL" id="PSK02345.1"/>
    </source>
</evidence>
<keyword evidence="2" id="KW-1185">Reference proteome</keyword>
<protein>
    <submittedName>
        <fullName evidence="1">Uncharacterized protein</fullName>
    </submittedName>
</protein>